<sequence>MAKMAAGAAAAAFTREGGEDAFRRLFRFYRQRDVSDLRGVVDFSAPGGQVTLCCPSPAPRGVGDRIKQGSC</sequence>
<name>A0A8B9PA90_APTOW</name>
<dbReference type="AlphaFoldDB" id="A0A8B9PA90"/>
<keyword evidence="2" id="KW-1185">Reference proteome</keyword>
<accession>A0A8B9PA90</accession>
<dbReference type="Proteomes" id="UP000694424">
    <property type="component" value="Unplaced"/>
</dbReference>
<reference evidence="1" key="1">
    <citation type="submission" date="2025-08" db="UniProtKB">
        <authorList>
            <consortium name="Ensembl"/>
        </authorList>
    </citation>
    <scope>IDENTIFICATION</scope>
</reference>
<reference evidence="1" key="2">
    <citation type="submission" date="2025-09" db="UniProtKB">
        <authorList>
            <consortium name="Ensembl"/>
        </authorList>
    </citation>
    <scope>IDENTIFICATION</scope>
</reference>
<evidence type="ECO:0000313" key="1">
    <source>
        <dbReference type="Ensembl" id="ENSAOWP00000006624.1"/>
    </source>
</evidence>
<proteinExistence type="predicted"/>
<evidence type="ECO:0000313" key="2">
    <source>
        <dbReference type="Proteomes" id="UP000694424"/>
    </source>
</evidence>
<protein>
    <submittedName>
        <fullName evidence="1">Uncharacterized protein</fullName>
    </submittedName>
</protein>
<dbReference type="Ensembl" id="ENSAOWT00000007494.1">
    <property type="protein sequence ID" value="ENSAOWP00000006624.1"/>
    <property type="gene ID" value="ENSAOWG00000004548.1"/>
</dbReference>
<organism evidence="1 2">
    <name type="scientific">Apteryx owenii</name>
    <name type="common">Little spotted kiwi</name>
    <dbReference type="NCBI Taxonomy" id="8824"/>
    <lineage>
        <taxon>Eukaryota</taxon>
        <taxon>Metazoa</taxon>
        <taxon>Chordata</taxon>
        <taxon>Craniata</taxon>
        <taxon>Vertebrata</taxon>
        <taxon>Euteleostomi</taxon>
        <taxon>Archelosauria</taxon>
        <taxon>Archosauria</taxon>
        <taxon>Dinosauria</taxon>
        <taxon>Saurischia</taxon>
        <taxon>Theropoda</taxon>
        <taxon>Coelurosauria</taxon>
        <taxon>Aves</taxon>
        <taxon>Palaeognathae</taxon>
        <taxon>Apterygiformes</taxon>
        <taxon>Apterygidae</taxon>
        <taxon>Apteryx</taxon>
    </lineage>
</organism>